<organism evidence="1 2">
    <name type="scientific">Paenibacillus beijingensis</name>
    <dbReference type="NCBI Taxonomy" id="1126833"/>
    <lineage>
        <taxon>Bacteria</taxon>
        <taxon>Bacillati</taxon>
        <taxon>Bacillota</taxon>
        <taxon>Bacilli</taxon>
        <taxon>Bacillales</taxon>
        <taxon>Paenibacillaceae</taxon>
        <taxon>Paenibacillus</taxon>
    </lineage>
</organism>
<evidence type="ECO:0000313" key="1">
    <source>
        <dbReference type="EMBL" id="AJY77490.1"/>
    </source>
</evidence>
<dbReference type="AlphaFoldDB" id="A0A0D5NQM9"/>
<accession>A0A0D5NQM9</accession>
<evidence type="ECO:0000313" key="2">
    <source>
        <dbReference type="Proteomes" id="UP000032633"/>
    </source>
</evidence>
<dbReference type="STRING" id="1126833.VN24_04230"/>
<dbReference type="KEGG" id="pbj:VN24_04230"/>
<dbReference type="PATRIC" id="fig|1126833.4.peg.927"/>
<sequence length="143" mass="16514">MIGWILWRGATGLTAGTGDGAEAVVRQFYTLEQSGDFGSSWELFHSQMKDHFSKDSYIQKRAHVFMQDFGVHSFEFEVGNSHEVGDWRMTNESELLERVYLVPVTMNYSGSFGNFEIVQNCYVTREAEEWKLLWSYGKEESSK</sequence>
<keyword evidence="2" id="KW-1185">Reference proteome</keyword>
<name>A0A0D5NQM9_9BACL</name>
<dbReference type="InterPro" id="IPR032710">
    <property type="entry name" value="NTF2-like_dom_sf"/>
</dbReference>
<dbReference type="EMBL" id="CP011058">
    <property type="protein sequence ID" value="AJY77490.1"/>
    <property type="molecule type" value="Genomic_DNA"/>
</dbReference>
<dbReference type="HOGENOM" id="CLU_137932_0_0_9"/>
<reference evidence="2" key="2">
    <citation type="submission" date="2015-03" db="EMBL/GenBank/DDBJ databases">
        <title>Genome sequence of Paenibacillus beijingensis strain DSM 24997T.</title>
        <authorList>
            <person name="Kwak Y."/>
            <person name="Shin J.-H."/>
        </authorList>
    </citation>
    <scope>NUCLEOTIDE SEQUENCE [LARGE SCALE GENOMIC DNA]</scope>
    <source>
        <strain evidence="2">DSM 24997</strain>
    </source>
</reference>
<protein>
    <submittedName>
        <fullName evidence="1">Uncharacterized protein</fullName>
    </submittedName>
</protein>
<proteinExistence type="predicted"/>
<dbReference type="SUPFAM" id="SSF54427">
    <property type="entry name" value="NTF2-like"/>
    <property type="match status" value="1"/>
</dbReference>
<dbReference type="Gene3D" id="3.10.450.100">
    <property type="entry name" value="NTF2-like, domain 1"/>
    <property type="match status" value="1"/>
</dbReference>
<dbReference type="Proteomes" id="UP000032633">
    <property type="component" value="Chromosome"/>
</dbReference>
<reference evidence="1 2" key="1">
    <citation type="journal article" date="2015" name="J. Biotechnol.">
        <title>Complete genome sequence of Paenibacillus beijingensis 7188(T) (=DSM 24997(T)), a novel rhizobacterium from jujube garden soil.</title>
        <authorList>
            <person name="Kwak Y."/>
            <person name="Shin J.H."/>
        </authorList>
    </citation>
    <scope>NUCLEOTIDE SEQUENCE [LARGE SCALE GENOMIC DNA]</scope>
    <source>
        <strain evidence="1 2">DSM 24997</strain>
    </source>
</reference>
<gene>
    <name evidence="1" type="ORF">VN24_04230</name>
</gene>